<evidence type="ECO:0000313" key="2">
    <source>
        <dbReference type="EMBL" id="GAA5227179.1"/>
    </source>
</evidence>
<name>A0ABP9TK29_9MICC</name>
<feature type="transmembrane region" description="Helical" evidence="1">
    <location>
        <begin position="86"/>
        <end position="106"/>
    </location>
</feature>
<dbReference type="RefSeq" id="WP_210101581.1">
    <property type="nucleotide sequence ID" value="NZ_BAABLK010000027.1"/>
</dbReference>
<feature type="transmembrane region" description="Helical" evidence="1">
    <location>
        <begin position="59"/>
        <end position="80"/>
    </location>
</feature>
<keyword evidence="1" id="KW-0812">Transmembrane</keyword>
<protein>
    <submittedName>
        <fullName evidence="2">Uncharacterized protein</fullName>
    </submittedName>
</protein>
<feature type="transmembrane region" description="Helical" evidence="1">
    <location>
        <begin position="251"/>
        <end position="278"/>
    </location>
</feature>
<feature type="transmembrane region" description="Helical" evidence="1">
    <location>
        <begin position="309"/>
        <end position="334"/>
    </location>
</feature>
<proteinExistence type="predicted"/>
<keyword evidence="3" id="KW-1185">Reference proteome</keyword>
<sequence>MVNGAVFVVLIGFVVGLVMLVRRGVLTQHRADLGSLARMGSATEQGNAREVLRSLRARNLAAVVAVVAGGFAAVTLQHIFPDAAGLALALAPAGIWVLAASVFAFWRLPHEFTALPTDSFEQSTAELVPRTVSRFGPAWGLMLPAALLATTVLGLLVAGLASGTDAQGRYRNLPYVSSGGAELDSNMVITGLQIGEGAVGPFPGWYYGMPVMVLLLLGTVVGLRALSSNAHRPRLRGVDLRGFDDAVRTNVGYVISTGFSAMLCFQAAPMMLVAASAVSSSGTHPVYTVGEAIDEAVVPSLEIDPAAGALSMGILVGAVLLLVVGATLLLRLLGWLGPTLKPLRLPATEIAGT</sequence>
<evidence type="ECO:0000256" key="1">
    <source>
        <dbReference type="SAM" id="Phobius"/>
    </source>
</evidence>
<dbReference type="EMBL" id="BAABLK010000027">
    <property type="protein sequence ID" value="GAA5227179.1"/>
    <property type="molecule type" value="Genomic_DNA"/>
</dbReference>
<evidence type="ECO:0000313" key="3">
    <source>
        <dbReference type="Proteomes" id="UP001501257"/>
    </source>
</evidence>
<dbReference type="Proteomes" id="UP001501257">
    <property type="component" value="Unassembled WGS sequence"/>
</dbReference>
<keyword evidence="1" id="KW-0472">Membrane</keyword>
<organism evidence="2 3">
    <name type="scientific">Paeniglutamicibacter antarcticus</name>
    <dbReference type="NCBI Taxonomy" id="494023"/>
    <lineage>
        <taxon>Bacteria</taxon>
        <taxon>Bacillati</taxon>
        <taxon>Actinomycetota</taxon>
        <taxon>Actinomycetes</taxon>
        <taxon>Micrococcales</taxon>
        <taxon>Micrococcaceae</taxon>
        <taxon>Paeniglutamicibacter</taxon>
    </lineage>
</organism>
<gene>
    <name evidence="2" type="ORF">GCM10025778_17120</name>
</gene>
<keyword evidence="1" id="KW-1133">Transmembrane helix</keyword>
<feature type="transmembrane region" description="Helical" evidence="1">
    <location>
        <begin position="205"/>
        <end position="226"/>
    </location>
</feature>
<accession>A0ABP9TK29</accession>
<feature type="transmembrane region" description="Helical" evidence="1">
    <location>
        <begin position="6"/>
        <end position="25"/>
    </location>
</feature>
<comment type="caution">
    <text evidence="2">The sequence shown here is derived from an EMBL/GenBank/DDBJ whole genome shotgun (WGS) entry which is preliminary data.</text>
</comment>
<feature type="transmembrane region" description="Helical" evidence="1">
    <location>
        <begin position="139"/>
        <end position="161"/>
    </location>
</feature>
<reference evidence="3" key="1">
    <citation type="journal article" date="2019" name="Int. J. Syst. Evol. Microbiol.">
        <title>The Global Catalogue of Microorganisms (GCM) 10K type strain sequencing project: providing services to taxonomists for standard genome sequencing and annotation.</title>
        <authorList>
            <consortium name="The Broad Institute Genomics Platform"/>
            <consortium name="The Broad Institute Genome Sequencing Center for Infectious Disease"/>
            <person name="Wu L."/>
            <person name="Ma J."/>
        </authorList>
    </citation>
    <scope>NUCLEOTIDE SEQUENCE [LARGE SCALE GENOMIC DNA]</scope>
    <source>
        <strain evidence="3">JCM 18952</strain>
    </source>
</reference>